<evidence type="ECO:0000313" key="1">
    <source>
        <dbReference type="EMBL" id="SFT95370.1"/>
    </source>
</evidence>
<gene>
    <name evidence="1" type="ORF">SAMN04489724_2934</name>
</gene>
<protein>
    <submittedName>
        <fullName evidence="1">Uncharacterized protein</fullName>
    </submittedName>
</protein>
<evidence type="ECO:0000313" key="2">
    <source>
        <dbReference type="Proteomes" id="UP000199673"/>
    </source>
</evidence>
<dbReference type="Proteomes" id="UP000199673">
    <property type="component" value="Unassembled WGS sequence"/>
</dbReference>
<reference evidence="2" key="1">
    <citation type="submission" date="2016-10" db="EMBL/GenBank/DDBJ databases">
        <authorList>
            <person name="Varghese N."/>
            <person name="Submissions S."/>
        </authorList>
    </citation>
    <scope>NUCLEOTIDE SEQUENCE [LARGE SCALE GENOMIC DNA]</scope>
    <source>
        <strain evidence="2">DSM 23445</strain>
    </source>
</reference>
<proteinExistence type="predicted"/>
<dbReference type="STRING" id="305507.SAMN04489724_2934"/>
<organism evidence="1 2">
    <name type="scientific">Algoriphagus locisalis</name>
    <dbReference type="NCBI Taxonomy" id="305507"/>
    <lineage>
        <taxon>Bacteria</taxon>
        <taxon>Pseudomonadati</taxon>
        <taxon>Bacteroidota</taxon>
        <taxon>Cytophagia</taxon>
        <taxon>Cytophagales</taxon>
        <taxon>Cyclobacteriaceae</taxon>
        <taxon>Algoriphagus</taxon>
    </lineage>
</organism>
<dbReference type="AlphaFoldDB" id="A0A1I7C7F7"/>
<accession>A0A1I7C7F7</accession>
<keyword evidence="2" id="KW-1185">Reference proteome</keyword>
<sequence>MAGFGVFASFILLFKFFSKKYSSKFKNQLHIYQPFLSYKNLSSQRINLIFVAHSY</sequence>
<name>A0A1I7C7F7_9BACT</name>
<dbReference type="EMBL" id="FPBF01000004">
    <property type="protein sequence ID" value="SFT95370.1"/>
    <property type="molecule type" value="Genomic_DNA"/>
</dbReference>